<evidence type="ECO:0000256" key="5">
    <source>
        <dbReference type="ARBA" id="ARBA00022927"/>
    </source>
</evidence>
<evidence type="ECO:0000256" key="8">
    <source>
        <dbReference type="ARBA" id="ARBA00023136"/>
    </source>
</evidence>
<sequence>MGRPGPLARRWSKRTARNAPVASPTNFISGIPTFIRQVRNEASKVTWPTWAETVRTGIMVVILTTFLGLFFFAVDSVFSRVVTFLLSLAA</sequence>
<dbReference type="OrthoDB" id="9812738at2"/>
<feature type="transmembrane region" description="Helical" evidence="9">
    <location>
        <begin position="57"/>
        <end position="78"/>
    </location>
</feature>
<dbReference type="Gene3D" id="1.20.5.1030">
    <property type="entry name" value="Preprotein translocase secy subunit"/>
    <property type="match status" value="1"/>
</dbReference>
<evidence type="ECO:0000256" key="4">
    <source>
        <dbReference type="ARBA" id="ARBA00022692"/>
    </source>
</evidence>
<dbReference type="PANTHER" id="PTHR33910">
    <property type="entry name" value="PROTEIN TRANSLOCASE SUBUNIT SECE"/>
    <property type="match status" value="1"/>
</dbReference>
<evidence type="ECO:0000256" key="3">
    <source>
        <dbReference type="ARBA" id="ARBA00022475"/>
    </source>
</evidence>
<dbReference type="GO" id="GO:0008320">
    <property type="term" value="F:protein transmembrane transporter activity"/>
    <property type="evidence" value="ECO:0007669"/>
    <property type="project" value="UniProtKB-UniRule"/>
</dbReference>
<dbReference type="InterPro" id="IPR038379">
    <property type="entry name" value="SecE_sf"/>
</dbReference>
<evidence type="ECO:0000313" key="10">
    <source>
        <dbReference type="EMBL" id="RHW17380.1"/>
    </source>
</evidence>
<dbReference type="GO" id="GO:0043952">
    <property type="term" value="P:protein transport by the Sec complex"/>
    <property type="evidence" value="ECO:0007669"/>
    <property type="project" value="UniProtKB-UniRule"/>
</dbReference>
<organism evidence="10 11">
    <name type="scientific">Sphingomonas gilva</name>
    <dbReference type="NCBI Taxonomy" id="2305907"/>
    <lineage>
        <taxon>Bacteria</taxon>
        <taxon>Pseudomonadati</taxon>
        <taxon>Pseudomonadota</taxon>
        <taxon>Alphaproteobacteria</taxon>
        <taxon>Sphingomonadales</taxon>
        <taxon>Sphingomonadaceae</taxon>
        <taxon>Sphingomonas</taxon>
    </lineage>
</organism>
<comment type="subunit">
    <text evidence="9">Component of the Sec protein translocase complex. Heterotrimer consisting of SecY, SecE and SecG subunits. The heterotrimers can form oligomers, although 1 heterotrimer is thought to be able to translocate proteins. Interacts with the ribosome. Interacts with SecDF, and other proteins may be involved. Interacts with SecA.</text>
</comment>
<comment type="function">
    <text evidence="9">Essential subunit of the Sec protein translocation channel SecYEG. Clamps together the 2 halves of SecY. May contact the channel plug during translocation.</text>
</comment>
<dbReference type="EMBL" id="QWLV01000004">
    <property type="protein sequence ID" value="RHW17380.1"/>
    <property type="molecule type" value="Genomic_DNA"/>
</dbReference>
<dbReference type="Pfam" id="PF00584">
    <property type="entry name" value="SecE"/>
    <property type="match status" value="1"/>
</dbReference>
<dbReference type="GO" id="GO:0065002">
    <property type="term" value="P:intracellular protein transmembrane transport"/>
    <property type="evidence" value="ECO:0007669"/>
    <property type="project" value="UniProtKB-UniRule"/>
</dbReference>
<dbReference type="NCBIfam" id="TIGR00964">
    <property type="entry name" value="secE_bact"/>
    <property type="match status" value="1"/>
</dbReference>
<proteinExistence type="inferred from homology"/>
<dbReference type="GO" id="GO:0009306">
    <property type="term" value="P:protein secretion"/>
    <property type="evidence" value="ECO:0007669"/>
    <property type="project" value="UniProtKB-UniRule"/>
</dbReference>
<comment type="caution">
    <text evidence="10">The sequence shown here is derived from an EMBL/GenBank/DDBJ whole genome shotgun (WGS) entry which is preliminary data.</text>
</comment>
<comment type="similarity">
    <text evidence="9">Belongs to the SecE/SEC61-gamma family.</text>
</comment>
<dbReference type="AlphaFoldDB" id="A0A396RLY8"/>
<reference evidence="10 11" key="1">
    <citation type="submission" date="2018-08" db="EMBL/GenBank/DDBJ databases">
        <title>The multiple taxonomic identification of Sphingomonas gilva.</title>
        <authorList>
            <person name="Zhu D."/>
            <person name="Zheng S."/>
        </authorList>
    </citation>
    <scope>NUCLEOTIDE SEQUENCE [LARGE SCALE GENOMIC DNA]</scope>
    <source>
        <strain evidence="10 11">ZDH117</strain>
    </source>
</reference>
<protein>
    <recommendedName>
        <fullName evidence="9">Protein translocase subunit SecE</fullName>
    </recommendedName>
</protein>
<keyword evidence="8 9" id="KW-0472">Membrane</keyword>
<dbReference type="InterPro" id="IPR005807">
    <property type="entry name" value="SecE_bac"/>
</dbReference>
<evidence type="ECO:0000313" key="11">
    <source>
        <dbReference type="Proteomes" id="UP000266693"/>
    </source>
</evidence>
<dbReference type="Proteomes" id="UP000266693">
    <property type="component" value="Unassembled WGS sequence"/>
</dbReference>
<dbReference type="HAMAP" id="MF_00422">
    <property type="entry name" value="SecE"/>
    <property type="match status" value="1"/>
</dbReference>
<evidence type="ECO:0000256" key="1">
    <source>
        <dbReference type="ARBA" id="ARBA00004370"/>
    </source>
</evidence>
<keyword evidence="5 9" id="KW-0653">Protein transport</keyword>
<keyword evidence="6 9" id="KW-1133">Transmembrane helix</keyword>
<evidence type="ECO:0000256" key="9">
    <source>
        <dbReference type="HAMAP-Rule" id="MF_00422"/>
    </source>
</evidence>
<comment type="subcellular location">
    <subcellularLocation>
        <location evidence="9">Cell membrane</location>
        <topology evidence="9">Single-pass membrane protein</topology>
    </subcellularLocation>
    <subcellularLocation>
        <location evidence="1">Membrane</location>
    </subcellularLocation>
</comment>
<keyword evidence="11" id="KW-1185">Reference proteome</keyword>
<dbReference type="GO" id="GO:0005886">
    <property type="term" value="C:plasma membrane"/>
    <property type="evidence" value="ECO:0007669"/>
    <property type="project" value="UniProtKB-SubCell"/>
</dbReference>
<keyword evidence="2 9" id="KW-0813">Transport</keyword>
<accession>A0A396RLY8</accession>
<keyword evidence="7 9" id="KW-0811">Translocation</keyword>
<gene>
    <name evidence="9 10" type="primary">secE</name>
    <name evidence="10" type="ORF">D1610_10420</name>
</gene>
<keyword evidence="3 9" id="KW-1003">Cell membrane</keyword>
<dbReference type="InterPro" id="IPR001901">
    <property type="entry name" value="Translocase_SecE/Sec61-g"/>
</dbReference>
<evidence type="ECO:0000256" key="7">
    <source>
        <dbReference type="ARBA" id="ARBA00023010"/>
    </source>
</evidence>
<keyword evidence="4 9" id="KW-0812">Transmembrane</keyword>
<evidence type="ECO:0000256" key="6">
    <source>
        <dbReference type="ARBA" id="ARBA00022989"/>
    </source>
</evidence>
<dbReference type="PANTHER" id="PTHR33910:SF1">
    <property type="entry name" value="PROTEIN TRANSLOCASE SUBUNIT SECE"/>
    <property type="match status" value="1"/>
</dbReference>
<dbReference type="GO" id="GO:0006605">
    <property type="term" value="P:protein targeting"/>
    <property type="evidence" value="ECO:0007669"/>
    <property type="project" value="UniProtKB-UniRule"/>
</dbReference>
<evidence type="ECO:0000256" key="2">
    <source>
        <dbReference type="ARBA" id="ARBA00022448"/>
    </source>
</evidence>
<name>A0A396RLY8_9SPHN</name>
<dbReference type="PROSITE" id="PS01067">
    <property type="entry name" value="SECE_SEC61G"/>
    <property type="match status" value="1"/>
</dbReference>
<dbReference type="PRINTS" id="PR01650">
    <property type="entry name" value="SECETRNLCASE"/>
</dbReference>